<evidence type="ECO:0000313" key="2">
    <source>
        <dbReference type="EMBL" id="MEO3715803.1"/>
    </source>
</evidence>
<evidence type="ECO:0000313" key="3">
    <source>
        <dbReference type="Proteomes" id="UP001462640"/>
    </source>
</evidence>
<sequence>MSAVAVYSYSHSVSYVTDNILKTFKDVLVQTGLDPQKLAGDHKVLHAGIKRWIDTEHLEFVTLEIYHPKTDALITRWDVAVSYAWSSDAGSFWVDTEGLRYAIKKLGLSPSEALYRVLVKNKAGRPDVEGWSATQFRSTDGMVRQCIGTGVEHSGLSASTSYWRTK</sequence>
<dbReference type="Pfam" id="PF18173">
    <property type="entry name" value="bacHORMA_2"/>
    <property type="match status" value="1"/>
</dbReference>
<evidence type="ECO:0000259" key="1">
    <source>
        <dbReference type="Pfam" id="PF18173"/>
    </source>
</evidence>
<dbReference type="SUPFAM" id="SSF56019">
    <property type="entry name" value="The spindle assembly checkpoint protein mad2"/>
    <property type="match status" value="1"/>
</dbReference>
<feature type="domain" description="Bacterial HORMA" evidence="1">
    <location>
        <begin position="1"/>
        <end position="165"/>
    </location>
</feature>
<organism evidence="2 3">
    <name type="scientific">Roseateles flavus</name>
    <dbReference type="NCBI Taxonomy" id="3149041"/>
    <lineage>
        <taxon>Bacteria</taxon>
        <taxon>Pseudomonadati</taxon>
        <taxon>Pseudomonadota</taxon>
        <taxon>Betaproteobacteria</taxon>
        <taxon>Burkholderiales</taxon>
        <taxon>Sphaerotilaceae</taxon>
        <taxon>Roseateles</taxon>
    </lineage>
</organism>
<dbReference type="InterPro" id="IPR040649">
    <property type="entry name" value="Bact_HORMA"/>
</dbReference>
<accession>A0ABV0GL01</accession>
<proteinExistence type="predicted"/>
<dbReference type="RefSeq" id="WP_347613489.1">
    <property type="nucleotide sequence ID" value="NZ_JBDPZC010000019.1"/>
</dbReference>
<comment type="caution">
    <text evidence="2">The sequence shown here is derived from an EMBL/GenBank/DDBJ whole genome shotgun (WGS) entry which is preliminary data.</text>
</comment>
<gene>
    <name evidence="2" type="ORF">ABDJ40_23765</name>
</gene>
<protein>
    <submittedName>
        <fullName evidence="2">HORMA domain containing protein</fullName>
    </submittedName>
</protein>
<reference evidence="2 3" key="1">
    <citation type="submission" date="2024-05" db="EMBL/GenBank/DDBJ databases">
        <title>Roseateles sp. 2.12 16S ribosomal RNA gene Genome sequencing and assembly.</title>
        <authorList>
            <person name="Woo H."/>
        </authorList>
    </citation>
    <scope>NUCLEOTIDE SEQUENCE [LARGE SCALE GENOMIC DNA]</scope>
    <source>
        <strain evidence="2 3">2.12</strain>
    </source>
</reference>
<dbReference type="InterPro" id="IPR036570">
    <property type="entry name" value="HORMA_dom_sf"/>
</dbReference>
<name>A0ABV0GL01_9BURK</name>
<dbReference type="Proteomes" id="UP001462640">
    <property type="component" value="Unassembled WGS sequence"/>
</dbReference>
<dbReference type="EMBL" id="JBDPZC010000019">
    <property type="protein sequence ID" value="MEO3715803.1"/>
    <property type="molecule type" value="Genomic_DNA"/>
</dbReference>
<keyword evidence="3" id="KW-1185">Reference proteome</keyword>